<proteinExistence type="predicted"/>
<organism evidence="1">
    <name type="scientific">Arundo donax</name>
    <name type="common">Giant reed</name>
    <name type="synonym">Donax arundinaceus</name>
    <dbReference type="NCBI Taxonomy" id="35708"/>
    <lineage>
        <taxon>Eukaryota</taxon>
        <taxon>Viridiplantae</taxon>
        <taxon>Streptophyta</taxon>
        <taxon>Embryophyta</taxon>
        <taxon>Tracheophyta</taxon>
        <taxon>Spermatophyta</taxon>
        <taxon>Magnoliopsida</taxon>
        <taxon>Liliopsida</taxon>
        <taxon>Poales</taxon>
        <taxon>Poaceae</taxon>
        <taxon>PACMAD clade</taxon>
        <taxon>Arundinoideae</taxon>
        <taxon>Arundineae</taxon>
        <taxon>Arundo</taxon>
    </lineage>
</organism>
<dbReference type="AlphaFoldDB" id="A0A0A9BUL3"/>
<protein>
    <submittedName>
        <fullName evidence="1">Uncharacterized protein</fullName>
    </submittedName>
</protein>
<reference evidence="1" key="2">
    <citation type="journal article" date="2015" name="Data Brief">
        <title>Shoot transcriptome of the giant reed, Arundo donax.</title>
        <authorList>
            <person name="Barrero R.A."/>
            <person name="Guerrero F.D."/>
            <person name="Moolhuijzen P."/>
            <person name="Goolsby J.A."/>
            <person name="Tidwell J."/>
            <person name="Bellgard S.E."/>
            <person name="Bellgard M.I."/>
        </authorList>
    </citation>
    <scope>NUCLEOTIDE SEQUENCE</scope>
    <source>
        <tissue evidence="1">Shoot tissue taken approximately 20 cm above the soil surface</tissue>
    </source>
</reference>
<sequence>MFAKSTTLMLLREEKQEFCRDLTAADANLQYNIINFSDKLL</sequence>
<name>A0A0A9BUL3_ARUDO</name>
<dbReference type="EMBL" id="GBRH01233035">
    <property type="protein sequence ID" value="JAD64860.1"/>
    <property type="molecule type" value="Transcribed_RNA"/>
</dbReference>
<reference evidence="1" key="1">
    <citation type="submission" date="2014-09" db="EMBL/GenBank/DDBJ databases">
        <authorList>
            <person name="Magalhaes I.L.F."/>
            <person name="Oliveira U."/>
            <person name="Santos F.R."/>
            <person name="Vidigal T.H.D.A."/>
            <person name="Brescovit A.D."/>
            <person name="Santos A.J."/>
        </authorList>
    </citation>
    <scope>NUCLEOTIDE SEQUENCE</scope>
    <source>
        <tissue evidence="1">Shoot tissue taken approximately 20 cm above the soil surface</tissue>
    </source>
</reference>
<accession>A0A0A9BUL3</accession>
<evidence type="ECO:0000313" key="1">
    <source>
        <dbReference type="EMBL" id="JAD64860.1"/>
    </source>
</evidence>